<protein>
    <submittedName>
        <fullName evidence="1">Uncharacterized protein</fullName>
    </submittedName>
</protein>
<evidence type="ECO:0000313" key="1">
    <source>
        <dbReference type="EMBL" id="SHJ73036.1"/>
    </source>
</evidence>
<dbReference type="Proteomes" id="UP000184231">
    <property type="component" value="Unassembled WGS sequence"/>
</dbReference>
<gene>
    <name evidence="1" type="ORF">SAMN04487911_1331</name>
</gene>
<reference evidence="1 2" key="1">
    <citation type="submission" date="2016-11" db="EMBL/GenBank/DDBJ databases">
        <authorList>
            <person name="Jaros S."/>
            <person name="Januszkiewicz K."/>
            <person name="Wedrychowicz H."/>
        </authorList>
    </citation>
    <scope>NUCLEOTIDE SEQUENCE [LARGE SCALE GENOMIC DNA]</scope>
    <source>
        <strain evidence="1 2">CGMCC 1.8863</strain>
    </source>
</reference>
<name>A0A1M6LPA5_9FLAO</name>
<proteinExistence type="predicted"/>
<keyword evidence="2" id="KW-1185">Reference proteome</keyword>
<dbReference type="EMBL" id="FQYX01000033">
    <property type="protein sequence ID" value="SHJ73036.1"/>
    <property type="molecule type" value="Genomic_DNA"/>
</dbReference>
<evidence type="ECO:0000313" key="2">
    <source>
        <dbReference type="Proteomes" id="UP000184231"/>
    </source>
</evidence>
<sequence>MRLQMYLFILDTTRFSQTFFHFFSTPDTQPLSDRYLRVFASVFFLSVQSLLA</sequence>
<dbReference type="AlphaFoldDB" id="A0A1M6LPA5"/>
<accession>A0A1M6LPA5</accession>
<organism evidence="1 2">
    <name type="scientific">Arenibacter nanhaiticus</name>
    <dbReference type="NCBI Taxonomy" id="558155"/>
    <lineage>
        <taxon>Bacteria</taxon>
        <taxon>Pseudomonadati</taxon>
        <taxon>Bacteroidota</taxon>
        <taxon>Flavobacteriia</taxon>
        <taxon>Flavobacteriales</taxon>
        <taxon>Flavobacteriaceae</taxon>
        <taxon>Arenibacter</taxon>
    </lineage>
</organism>